<dbReference type="PROSITE" id="PS51257">
    <property type="entry name" value="PROKAR_LIPOPROTEIN"/>
    <property type="match status" value="1"/>
</dbReference>
<sequence length="196" mass="21392">MKYMQRNSLYAIAFVVLAGCGQESADARATSAKQPPASDINETAGATLCQSDEHVVFSCGIERSRKTASVCASPDMNDSQGHIVYRYGRPGRVELTYPEIASGSFSKFFYAEYTRPLLTRQTLRFINKDHEYLIEVENNSEESPHTYGAGISVSGPRSLELELKCASDGLTGIDANVEGVLPCDGESVWAEFSCPN</sequence>
<evidence type="ECO:0000313" key="2">
    <source>
        <dbReference type="Proteomes" id="UP001597090"/>
    </source>
</evidence>
<dbReference type="Proteomes" id="UP001597090">
    <property type="component" value="Unassembled WGS sequence"/>
</dbReference>
<comment type="caution">
    <text evidence="1">The sequence shown here is derived from an EMBL/GenBank/DDBJ whole genome shotgun (WGS) entry which is preliminary data.</text>
</comment>
<accession>A0ABW2YPW3</accession>
<keyword evidence="2" id="KW-1185">Reference proteome</keyword>
<gene>
    <name evidence="1" type="ORF">ACFQZQ_11100</name>
</gene>
<protein>
    <recommendedName>
        <fullName evidence="3">Lipoprotein</fullName>
    </recommendedName>
</protein>
<dbReference type="RefSeq" id="WP_386812857.1">
    <property type="nucleotide sequence ID" value="NZ_JBHTIH010000004.1"/>
</dbReference>
<name>A0ABW2YPW3_9GAMM</name>
<organism evidence="1 2">
    <name type="scientific">Lysobacter koreensis</name>
    <dbReference type="NCBI Taxonomy" id="266122"/>
    <lineage>
        <taxon>Bacteria</taxon>
        <taxon>Pseudomonadati</taxon>
        <taxon>Pseudomonadota</taxon>
        <taxon>Gammaproteobacteria</taxon>
        <taxon>Lysobacterales</taxon>
        <taxon>Lysobacteraceae</taxon>
        <taxon>Lysobacter</taxon>
    </lineage>
</organism>
<evidence type="ECO:0008006" key="3">
    <source>
        <dbReference type="Google" id="ProtNLM"/>
    </source>
</evidence>
<reference evidence="2" key="1">
    <citation type="journal article" date="2019" name="Int. J. Syst. Evol. Microbiol.">
        <title>The Global Catalogue of Microorganisms (GCM) 10K type strain sequencing project: providing services to taxonomists for standard genome sequencing and annotation.</title>
        <authorList>
            <consortium name="The Broad Institute Genomics Platform"/>
            <consortium name="The Broad Institute Genome Sequencing Center for Infectious Disease"/>
            <person name="Wu L."/>
            <person name="Ma J."/>
        </authorList>
    </citation>
    <scope>NUCLEOTIDE SEQUENCE [LARGE SCALE GENOMIC DNA]</scope>
    <source>
        <strain evidence="2">CCUG 55491</strain>
    </source>
</reference>
<proteinExistence type="predicted"/>
<dbReference type="EMBL" id="JBHTIH010000004">
    <property type="protein sequence ID" value="MFD0739829.1"/>
    <property type="molecule type" value="Genomic_DNA"/>
</dbReference>
<evidence type="ECO:0000313" key="1">
    <source>
        <dbReference type="EMBL" id="MFD0739829.1"/>
    </source>
</evidence>